<organism evidence="5 6">
    <name type="scientific">Haemaphysalis longicornis</name>
    <name type="common">Bush tick</name>
    <dbReference type="NCBI Taxonomy" id="44386"/>
    <lineage>
        <taxon>Eukaryota</taxon>
        <taxon>Metazoa</taxon>
        <taxon>Ecdysozoa</taxon>
        <taxon>Arthropoda</taxon>
        <taxon>Chelicerata</taxon>
        <taxon>Arachnida</taxon>
        <taxon>Acari</taxon>
        <taxon>Parasitiformes</taxon>
        <taxon>Ixodida</taxon>
        <taxon>Ixodoidea</taxon>
        <taxon>Ixodidae</taxon>
        <taxon>Haemaphysalinae</taxon>
        <taxon>Haemaphysalis</taxon>
    </lineage>
</organism>
<keyword evidence="1" id="KW-0346">Stress response</keyword>
<comment type="caution">
    <text evidence="5">The sequence shown here is derived from an EMBL/GenBank/DDBJ whole genome shotgun (WGS) entry which is preliminary data.</text>
</comment>
<dbReference type="PROSITE" id="PS01031">
    <property type="entry name" value="SHSP"/>
    <property type="match status" value="1"/>
</dbReference>
<sequence>MCGCVRLSVIVSSGGILFQGEKGSKKKDAACSLVCLARVARSARRFELGRGRLRNGCRGTETQERYNGYTPSALRVGGHSTEYPIVKKLRPRERIIRDVSLDGMDADPFFARDVSRPSRTKDLEEFKVSFDIGLHFRPDDLSVKTRNGMVFITAKRTDGNVTREFDRKVPLPDGVDPLTVRALLSPTGVLTIRSPRNLSSRYTSSIYERHVPVRMSLY</sequence>
<dbReference type="GO" id="GO:0051082">
    <property type="term" value="F:unfolded protein binding"/>
    <property type="evidence" value="ECO:0007669"/>
    <property type="project" value="TreeGrafter"/>
</dbReference>
<dbReference type="VEuPathDB" id="VectorBase:HLOH_062671"/>
<dbReference type="OrthoDB" id="1431247at2759"/>
<proteinExistence type="inferred from homology"/>
<evidence type="ECO:0000256" key="1">
    <source>
        <dbReference type="ARBA" id="ARBA00023016"/>
    </source>
</evidence>
<dbReference type="InterPro" id="IPR001436">
    <property type="entry name" value="Alpha-crystallin/sHSP_animal"/>
</dbReference>
<dbReference type="PANTHER" id="PTHR45640:SF13">
    <property type="entry name" value="HEAT SHOCK PROTEIN 22-RELATED"/>
    <property type="match status" value="1"/>
</dbReference>
<keyword evidence="6" id="KW-1185">Reference proteome</keyword>
<feature type="domain" description="SHSP" evidence="4">
    <location>
        <begin position="108"/>
        <end position="216"/>
    </location>
</feature>
<evidence type="ECO:0000256" key="2">
    <source>
        <dbReference type="PROSITE-ProRule" id="PRU00285"/>
    </source>
</evidence>
<dbReference type="EMBL" id="JABSTR010000002">
    <property type="protein sequence ID" value="KAH9363827.1"/>
    <property type="molecule type" value="Genomic_DNA"/>
</dbReference>
<dbReference type="Gene3D" id="2.60.40.790">
    <property type="match status" value="1"/>
</dbReference>
<evidence type="ECO:0000259" key="4">
    <source>
        <dbReference type="PROSITE" id="PS01031"/>
    </source>
</evidence>
<reference evidence="5 6" key="1">
    <citation type="journal article" date="2020" name="Cell">
        <title>Large-Scale Comparative Analyses of Tick Genomes Elucidate Their Genetic Diversity and Vector Capacities.</title>
        <authorList>
            <consortium name="Tick Genome and Microbiome Consortium (TIGMIC)"/>
            <person name="Jia N."/>
            <person name="Wang J."/>
            <person name="Shi W."/>
            <person name="Du L."/>
            <person name="Sun Y."/>
            <person name="Zhan W."/>
            <person name="Jiang J.F."/>
            <person name="Wang Q."/>
            <person name="Zhang B."/>
            <person name="Ji P."/>
            <person name="Bell-Sakyi L."/>
            <person name="Cui X.M."/>
            <person name="Yuan T.T."/>
            <person name="Jiang B.G."/>
            <person name="Yang W.F."/>
            <person name="Lam T.T."/>
            <person name="Chang Q.C."/>
            <person name="Ding S.J."/>
            <person name="Wang X.J."/>
            <person name="Zhu J.G."/>
            <person name="Ruan X.D."/>
            <person name="Zhao L."/>
            <person name="Wei J.T."/>
            <person name="Ye R.Z."/>
            <person name="Que T.C."/>
            <person name="Du C.H."/>
            <person name="Zhou Y.H."/>
            <person name="Cheng J.X."/>
            <person name="Dai P.F."/>
            <person name="Guo W.B."/>
            <person name="Han X.H."/>
            <person name="Huang E.J."/>
            <person name="Li L.F."/>
            <person name="Wei W."/>
            <person name="Gao Y.C."/>
            <person name="Liu J.Z."/>
            <person name="Shao H.Z."/>
            <person name="Wang X."/>
            <person name="Wang C.C."/>
            <person name="Yang T.C."/>
            <person name="Huo Q.B."/>
            <person name="Li W."/>
            <person name="Chen H.Y."/>
            <person name="Chen S.E."/>
            <person name="Zhou L.G."/>
            <person name="Ni X.B."/>
            <person name="Tian J.H."/>
            <person name="Sheng Y."/>
            <person name="Liu T."/>
            <person name="Pan Y.S."/>
            <person name="Xia L.Y."/>
            <person name="Li J."/>
            <person name="Zhao F."/>
            <person name="Cao W.C."/>
        </authorList>
    </citation>
    <scope>NUCLEOTIDE SEQUENCE [LARGE SCALE GENOMIC DNA]</scope>
    <source>
        <strain evidence="5">HaeL-2018</strain>
    </source>
</reference>
<dbReference type="GO" id="GO:0009408">
    <property type="term" value="P:response to heat"/>
    <property type="evidence" value="ECO:0007669"/>
    <property type="project" value="TreeGrafter"/>
</dbReference>
<accession>A0A9J6FLW7</accession>
<dbReference type="SUPFAM" id="SSF49764">
    <property type="entry name" value="HSP20-like chaperones"/>
    <property type="match status" value="1"/>
</dbReference>
<evidence type="ECO:0000256" key="3">
    <source>
        <dbReference type="RuleBase" id="RU003616"/>
    </source>
</evidence>
<dbReference type="Proteomes" id="UP000821853">
    <property type="component" value="Chromosome 10"/>
</dbReference>
<name>A0A9J6FLW7_HAELO</name>
<comment type="similarity">
    <text evidence="2 3">Belongs to the small heat shock protein (HSP20) family.</text>
</comment>
<dbReference type="InterPro" id="IPR002068">
    <property type="entry name" value="A-crystallin/Hsp20_dom"/>
</dbReference>
<dbReference type="AlphaFoldDB" id="A0A9J6FLW7"/>
<dbReference type="GO" id="GO:0005737">
    <property type="term" value="C:cytoplasm"/>
    <property type="evidence" value="ECO:0007669"/>
    <property type="project" value="TreeGrafter"/>
</dbReference>
<dbReference type="GO" id="GO:0005634">
    <property type="term" value="C:nucleus"/>
    <property type="evidence" value="ECO:0007669"/>
    <property type="project" value="TreeGrafter"/>
</dbReference>
<gene>
    <name evidence="5" type="ORF">HPB48_007953</name>
</gene>
<evidence type="ECO:0000313" key="6">
    <source>
        <dbReference type="Proteomes" id="UP000821853"/>
    </source>
</evidence>
<dbReference type="CDD" id="cd06526">
    <property type="entry name" value="metazoan_ACD"/>
    <property type="match status" value="1"/>
</dbReference>
<evidence type="ECO:0000313" key="5">
    <source>
        <dbReference type="EMBL" id="KAH9363827.1"/>
    </source>
</evidence>
<dbReference type="InterPro" id="IPR008978">
    <property type="entry name" value="HSP20-like_chaperone"/>
</dbReference>
<protein>
    <recommendedName>
        <fullName evidence="4">SHSP domain-containing protein</fullName>
    </recommendedName>
</protein>
<dbReference type="Pfam" id="PF00011">
    <property type="entry name" value="HSP20"/>
    <property type="match status" value="1"/>
</dbReference>
<dbReference type="GO" id="GO:0042026">
    <property type="term" value="P:protein refolding"/>
    <property type="evidence" value="ECO:0007669"/>
    <property type="project" value="TreeGrafter"/>
</dbReference>
<dbReference type="PANTHER" id="PTHR45640">
    <property type="entry name" value="HEAT SHOCK PROTEIN HSP-12.2-RELATED"/>
    <property type="match status" value="1"/>
</dbReference>